<name>A0ABN6EMG4_9BACT</name>
<evidence type="ECO:0000313" key="1">
    <source>
        <dbReference type="EMBL" id="BCS85938.1"/>
    </source>
</evidence>
<organism evidence="1 2">
    <name type="scientific">Prevotella herbatica</name>
    <dbReference type="NCBI Taxonomy" id="2801997"/>
    <lineage>
        <taxon>Bacteria</taxon>
        <taxon>Pseudomonadati</taxon>
        <taxon>Bacteroidota</taxon>
        <taxon>Bacteroidia</taxon>
        <taxon>Bacteroidales</taxon>
        <taxon>Prevotellaceae</taxon>
        <taxon>Prevotella</taxon>
    </lineage>
</organism>
<gene>
    <name evidence="1" type="ORF">prwr041_18310</name>
</gene>
<sequence>MSIGVKDADVSGILIMKCDSTGVIKCALMNEFGISALNFCISEDRRKVELVNVISFLDKWYIRKVLKSDLEYLFSATEDDLEKENHNRVIKRADDSVILENKKYNITYTLEQLKGNDNEADQ</sequence>
<dbReference type="Proteomes" id="UP001319045">
    <property type="component" value="Chromosome"/>
</dbReference>
<protein>
    <submittedName>
        <fullName evidence="1">Uncharacterized protein</fullName>
    </submittedName>
</protein>
<keyword evidence="2" id="KW-1185">Reference proteome</keyword>
<dbReference type="EMBL" id="AP024484">
    <property type="protein sequence ID" value="BCS85938.1"/>
    <property type="molecule type" value="Genomic_DNA"/>
</dbReference>
<accession>A0ABN6EMG4</accession>
<evidence type="ECO:0000313" key="2">
    <source>
        <dbReference type="Proteomes" id="UP001319045"/>
    </source>
</evidence>
<reference evidence="1 2" key="1">
    <citation type="journal article" date="2022" name="Int. J. Syst. Evol. Microbiol.">
        <title>Prevotella herbatica sp. nov., a plant polysaccharide-decomposing anaerobic bacterium isolated from a methanogenic reactor.</title>
        <authorList>
            <person name="Uek A."/>
            <person name="Tonouchi A."/>
            <person name="Kaku N."/>
            <person name="Ueki K."/>
        </authorList>
    </citation>
    <scope>NUCLEOTIDE SEQUENCE [LARGE SCALE GENOMIC DNA]</scope>
    <source>
        <strain evidence="1 2">WR041</strain>
    </source>
</reference>
<proteinExistence type="predicted"/>